<organism evidence="9 10">
    <name type="scientific">Persicobacter diffluens</name>
    <dbReference type="NCBI Taxonomy" id="981"/>
    <lineage>
        <taxon>Bacteria</taxon>
        <taxon>Pseudomonadati</taxon>
        <taxon>Bacteroidota</taxon>
        <taxon>Cytophagia</taxon>
        <taxon>Cytophagales</taxon>
        <taxon>Persicobacteraceae</taxon>
        <taxon>Persicobacter</taxon>
    </lineage>
</organism>
<dbReference type="Pfam" id="PF07980">
    <property type="entry name" value="SusD_RagB"/>
    <property type="match status" value="1"/>
</dbReference>
<feature type="signal peptide" evidence="6">
    <location>
        <begin position="1"/>
        <end position="17"/>
    </location>
</feature>
<comment type="caution">
    <text evidence="9">The sequence shown here is derived from an EMBL/GenBank/DDBJ whole genome shotgun (WGS) entry which is preliminary data.</text>
</comment>
<comment type="similarity">
    <text evidence="2">Belongs to the SusD family.</text>
</comment>
<dbReference type="Gene3D" id="1.10.3780.10">
    <property type="entry name" value="SusD-like"/>
    <property type="match status" value="1"/>
</dbReference>
<feature type="domain" description="SusD-like N-terminal" evidence="8">
    <location>
        <begin position="114"/>
        <end position="250"/>
    </location>
</feature>
<keyword evidence="5" id="KW-0998">Cell outer membrane</keyword>
<comment type="subcellular location">
    <subcellularLocation>
        <location evidence="1">Cell outer membrane</location>
    </subcellularLocation>
</comment>
<keyword evidence="10" id="KW-1185">Reference proteome</keyword>
<dbReference type="InterPro" id="IPR011990">
    <property type="entry name" value="TPR-like_helical_dom_sf"/>
</dbReference>
<accession>A0AAN4VW23</accession>
<evidence type="ECO:0000256" key="2">
    <source>
        <dbReference type="ARBA" id="ARBA00006275"/>
    </source>
</evidence>
<evidence type="ECO:0000259" key="8">
    <source>
        <dbReference type="Pfam" id="PF14322"/>
    </source>
</evidence>
<dbReference type="RefSeq" id="WP_338235882.1">
    <property type="nucleotide sequence ID" value="NZ_BQKE01000001.1"/>
</dbReference>
<reference evidence="9 10" key="1">
    <citation type="submission" date="2021-12" db="EMBL/GenBank/DDBJ databases">
        <title>Genome sequencing of bacteria with rrn-lacking chromosome and rrn-plasmid.</title>
        <authorList>
            <person name="Anda M."/>
            <person name="Iwasaki W."/>
        </authorList>
    </citation>
    <scope>NUCLEOTIDE SEQUENCE [LARGE SCALE GENOMIC DNA]</scope>
    <source>
        <strain evidence="9 10">NBRC 15940</strain>
    </source>
</reference>
<evidence type="ECO:0000313" key="9">
    <source>
        <dbReference type="EMBL" id="GJM59988.1"/>
    </source>
</evidence>
<dbReference type="Pfam" id="PF14322">
    <property type="entry name" value="SusD-like_3"/>
    <property type="match status" value="1"/>
</dbReference>
<dbReference type="GO" id="GO:0009279">
    <property type="term" value="C:cell outer membrane"/>
    <property type="evidence" value="ECO:0007669"/>
    <property type="project" value="UniProtKB-SubCell"/>
</dbReference>
<evidence type="ECO:0000256" key="3">
    <source>
        <dbReference type="ARBA" id="ARBA00022729"/>
    </source>
</evidence>
<dbReference type="PROSITE" id="PS51257">
    <property type="entry name" value="PROKAR_LIPOPROTEIN"/>
    <property type="match status" value="1"/>
</dbReference>
<keyword evidence="4" id="KW-0472">Membrane</keyword>
<proteinExistence type="inferred from homology"/>
<protein>
    <submittedName>
        <fullName evidence="9">Outer membrane protein</fullName>
    </submittedName>
</protein>
<keyword evidence="3 6" id="KW-0732">Signal</keyword>
<dbReference type="AlphaFoldDB" id="A0AAN4VW23"/>
<dbReference type="Gene3D" id="1.25.40.390">
    <property type="match status" value="1"/>
</dbReference>
<evidence type="ECO:0000259" key="7">
    <source>
        <dbReference type="Pfam" id="PF07980"/>
    </source>
</evidence>
<evidence type="ECO:0000256" key="4">
    <source>
        <dbReference type="ARBA" id="ARBA00023136"/>
    </source>
</evidence>
<gene>
    <name evidence="9" type="ORF">PEDI_05400</name>
</gene>
<name>A0AAN4VW23_9BACT</name>
<feature type="domain" description="RagB/SusD" evidence="7">
    <location>
        <begin position="392"/>
        <end position="544"/>
    </location>
</feature>
<dbReference type="InterPro" id="IPR012944">
    <property type="entry name" value="SusD_RagB_dom"/>
</dbReference>
<dbReference type="Gene3D" id="1.25.40.10">
    <property type="entry name" value="Tetratricopeptide repeat domain"/>
    <property type="match status" value="1"/>
</dbReference>
<evidence type="ECO:0000313" key="10">
    <source>
        <dbReference type="Proteomes" id="UP001310022"/>
    </source>
</evidence>
<dbReference type="Proteomes" id="UP001310022">
    <property type="component" value="Unassembled WGS sequence"/>
</dbReference>
<dbReference type="InterPro" id="IPR033985">
    <property type="entry name" value="SusD-like_N"/>
</dbReference>
<dbReference type="EMBL" id="BQKE01000001">
    <property type="protein sequence ID" value="GJM59988.1"/>
    <property type="molecule type" value="Genomic_DNA"/>
</dbReference>
<evidence type="ECO:0000256" key="1">
    <source>
        <dbReference type="ARBA" id="ARBA00004442"/>
    </source>
</evidence>
<sequence length="544" mass="60463">MKLSYINKAMVAVFLMAATLLTSCLGKLDLDPIDPNDKTTIDTEEEFFQYLVKLYAGLANTGQGGNAGGDLGGGDEGATQYWRVFWNAQEFPTDEVVNTWTDEGAPQMSFMTWSANNPFVLGLYNRIYYQISATNEFLRQAKNAPASYEDLPAWKAEARFLRAYSYWHALDFFGNKVPFVTEEDPIGKFFPNPAGTQERGEELFMFIEKELKEIVGDGESQEEVLPAAKTAWLGRADKGAAYMVLAKLYLNHAVYLGGEVDGYYQAGRNYLNKMIAEGGYSLYTQGGSDNGYASSAYQRLFMADNERTHQEAIFMIMSDGLNMTHWGGTTYMIAAATGGEMDAAEMGIGSGWAGNRTTKTMVENFDADNAGDRAIFATEEEGQSLEIDAYEQFTQGYGVKKWKNVKQNGEDGENNDGVFCATNIPVFRLADAYLMLAEFDLRISGAVTATSQGLVNQVRARSNAKAHNGSWNYDFLLEERNRELYWEGHRRTDLIRFGKFTQGMSWPFKGGSKEGTDVANHFALYPIPAADLGANPNLTQNQGY</sequence>
<feature type="chain" id="PRO_5043023955" evidence="6">
    <location>
        <begin position="18"/>
        <end position="544"/>
    </location>
</feature>
<evidence type="ECO:0000256" key="5">
    <source>
        <dbReference type="ARBA" id="ARBA00023237"/>
    </source>
</evidence>
<evidence type="ECO:0000256" key="6">
    <source>
        <dbReference type="SAM" id="SignalP"/>
    </source>
</evidence>
<dbReference type="SUPFAM" id="SSF48452">
    <property type="entry name" value="TPR-like"/>
    <property type="match status" value="1"/>
</dbReference>